<feature type="transmembrane region" description="Helical" evidence="1">
    <location>
        <begin position="313"/>
        <end position="330"/>
    </location>
</feature>
<keyword evidence="3" id="KW-1185">Reference proteome</keyword>
<organism evidence="2 3">
    <name type="scientific">Thermanaeromonas toyohensis ToBE</name>
    <dbReference type="NCBI Taxonomy" id="698762"/>
    <lineage>
        <taxon>Bacteria</taxon>
        <taxon>Bacillati</taxon>
        <taxon>Bacillota</taxon>
        <taxon>Clostridia</taxon>
        <taxon>Neomoorellales</taxon>
        <taxon>Neomoorellaceae</taxon>
        <taxon>Thermanaeromonas</taxon>
    </lineage>
</organism>
<dbReference type="RefSeq" id="WP_084666616.1">
    <property type="nucleotide sequence ID" value="NZ_LT838272.1"/>
</dbReference>
<feature type="transmembrane region" description="Helical" evidence="1">
    <location>
        <begin position="404"/>
        <end position="421"/>
    </location>
</feature>
<dbReference type="OrthoDB" id="5173339at2"/>
<accession>A0A1W1W1K0</accession>
<dbReference type="STRING" id="698762.SAMN00808754_2939"/>
<keyword evidence="1" id="KW-1133">Transmembrane helix</keyword>
<dbReference type="Proteomes" id="UP000192569">
    <property type="component" value="Chromosome I"/>
</dbReference>
<feature type="transmembrane region" description="Helical" evidence="1">
    <location>
        <begin position="428"/>
        <end position="444"/>
    </location>
</feature>
<keyword evidence="1" id="KW-0812">Transmembrane</keyword>
<feature type="transmembrane region" description="Helical" evidence="1">
    <location>
        <begin position="43"/>
        <end position="76"/>
    </location>
</feature>
<evidence type="ECO:0000313" key="3">
    <source>
        <dbReference type="Proteomes" id="UP000192569"/>
    </source>
</evidence>
<proteinExistence type="predicted"/>
<evidence type="ECO:0008006" key="4">
    <source>
        <dbReference type="Google" id="ProtNLM"/>
    </source>
</evidence>
<dbReference type="AlphaFoldDB" id="A0A1W1W1K0"/>
<feature type="transmembrane region" description="Helical" evidence="1">
    <location>
        <begin position="220"/>
        <end position="250"/>
    </location>
</feature>
<sequence length="623" mass="70975">MSWFIFIAATLLVLASAFLINKPWSLPTGEGLLSLFVLMTAQIIFSLLLAGAVLQRLTIPVVLLINALFFFIVLLVRLRQGHIRRASPCCSIKVKEKIKEIRGNFWALALLFLVTGETGWLTFLGYLFPPYDWDGLAYHLTAVAAWIEAAKITLTPHSLWANVYPLNTELIFTWNMLFLGSDIIVDLTQLGFALAGAGAVAALGNLASLKTPGKVVAGSLFFLTPIILIQSKTAYVDVALASMFLISFYFSYRYAQDPRNVYLWLAGLGSGITLGMKSSAALYVTVNTLFILRGLGKCYRQRAGKESLFYLKRLGLFLFLVSLGGSFWYLRTWYYYGNPFYPFTVEIFGYTLFPGSGQVESLIMQPNTPRELRNLPWYQQVWISWQETNAPYVYDQLLGGFGPQWLYLEFPSLVIITLKALFQRSWRLLSLFIPFWVLFVLHPANWWSRYTIFFVAAGALALPLLEQELPSWLAQPLRVATLSLVLVSLAGSFTHTYFSPQVVSRFLALPPEKRTFAELRPWGDELAWVDEVPPGSRIGYTKTSFPYLLYGHHLRNRVFRITPSSRKTFYQEILNLDLQYIFTTKDSPAAHWLKQGSLGFHPYFRYGDYIVFRRMNWEGKGKP</sequence>
<evidence type="ECO:0000313" key="2">
    <source>
        <dbReference type="EMBL" id="SMB99512.1"/>
    </source>
</evidence>
<keyword evidence="1" id="KW-0472">Membrane</keyword>
<feature type="transmembrane region" description="Helical" evidence="1">
    <location>
        <begin position="105"/>
        <end position="128"/>
    </location>
</feature>
<dbReference type="EMBL" id="LT838272">
    <property type="protein sequence ID" value="SMB99512.1"/>
    <property type="molecule type" value="Genomic_DNA"/>
</dbReference>
<evidence type="ECO:0000256" key="1">
    <source>
        <dbReference type="SAM" id="Phobius"/>
    </source>
</evidence>
<reference evidence="2 3" key="1">
    <citation type="submission" date="2017-04" db="EMBL/GenBank/DDBJ databases">
        <authorList>
            <person name="Afonso C.L."/>
            <person name="Miller P.J."/>
            <person name="Scott M.A."/>
            <person name="Spackman E."/>
            <person name="Goraichik I."/>
            <person name="Dimitrov K.M."/>
            <person name="Suarez D.L."/>
            <person name="Swayne D.E."/>
        </authorList>
    </citation>
    <scope>NUCLEOTIDE SEQUENCE [LARGE SCALE GENOMIC DNA]</scope>
    <source>
        <strain evidence="2 3">ToBE</strain>
    </source>
</reference>
<protein>
    <recommendedName>
        <fullName evidence="4">Dolichyl-phosphate-mannose-protein mannosyltransferase</fullName>
    </recommendedName>
</protein>
<gene>
    <name evidence="2" type="ORF">SAMN00808754_2939</name>
</gene>
<feature type="transmembrane region" description="Helical" evidence="1">
    <location>
        <begin position="262"/>
        <end position="292"/>
    </location>
</feature>
<feature type="transmembrane region" description="Helical" evidence="1">
    <location>
        <begin position="183"/>
        <end position="208"/>
    </location>
</feature>
<name>A0A1W1W1K0_9FIRM</name>